<keyword evidence="2" id="KW-1185">Reference proteome</keyword>
<protein>
    <recommendedName>
        <fullName evidence="3">ATP-grasp domain-containing protein</fullName>
    </recommendedName>
</protein>
<evidence type="ECO:0008006" key="3">
    <source>
        <dbReference type="Google" id="ProtNLM"/>
    </source>
</evidence>
<dbReference type="KEGG" id="gms:SOIL9_77060"/>
<dbReference type="SUPFAM" id="SSF56059">
    <property type="entry name" value="Glutathione synthetase ATP-binding domain-like"/>
    <property type="match status" value="1"/>
</dbReference>
<dbReference type="EMBL" id="LR593886">
    <property type="protein sequence ID" value="VTS01869.1"/>
    <property type="molecule type" value="Genomic_DNA"/>
</dbReference>
<sequence length="282" mass="30833">MAPSDCCVLCGGDGAWAFEPLARELAAALWVDVSPLPGRFNYVLFTDTVPIPDGCASFVPLDAIALAGDKRRVAEAFARHGVPSPETHLFDTWDAVQQFRASRVDAEWCLKFPTASGASGHRMLTNAAPPKWWPAPFVVQEFVRLERPEVYRIYAAGGTTFGWMARRYPTGATTSPWVAHARGAQYERAGDAPEAASTVARAALHATGLLESFGCVDLLQKPTGEWVALEVGTDGLVNHVDRALSDVDMEHEIQRRIAKAFWNWVGTAPPWGASWRRREATG</sequence>
<organism evidence="1 2">
    <name type="scientific">Gemmata massiliana</name>
    <dbReference type="NCBI Taxonomy" id="1210884"/>
    <lineage>
        <taxon>Bacteria</taxon>
        <taxon>Pseudomonadati</taxon>
        <taxon>Planctomycetota</taxon>
        <taxon>Planctomycetia</taxon>
        <taxon>Gemmatales</taxon>
        <taxon>Gemmataceae</taxon>
        <taxon>Gemmata</taxon>
    </lineage>
</organism>
<evidence type="ECO:0000313" key="1">
    <source>
        <dbReference type="EMBL" id="VTS01869.1"/>
    </source>
</evidence>
<evidence type="ECO:0000313" key="2">
    <source>
        <dbReference type="Proteomes" id="UP000464178"/>
    </source>
</evidence>
<dbReference type="Proteomes" id="UP000464178">
    <property type="component" value="Chromosome"/>
</dbReference>
<dbReference type="AlphaFoldDB" id="A0A6P2DIA4"/>
<accession>A0A6P2DIA4</accession>
<name>A0A6P2DIA4_9BACT</name>
<reference evidence="1 2" key="1">
    <citation type="submission" date="2019-05" db="EMBL/GenBank/DDBJ databases">
        <authorList>
            <consortium name="Science for Life Laboratories"/>
        </authorList>
    </citation>
    <scope>NUCLEOTIDE SEQUENCE [LARGE SCALE GENOMIC DNA]</scope>
    <source>
        <strain evidence="1">Soil9</strain>
    </source>
</reference>
<proteinExistence type="predicted"/>
<dbReference type="Gene3D" id="3.30.470.20">
    <property type="entry name" value="ATP-grasp fold, B domain"/>
    <property type="match status" value="1"/>
</dbReference>
<dbReference type="RefSeq" id="WP_162672581.1">
    <property type="nucleotide sequence ID" value="NZ_LR593886.1"/>
</dbReference>
<gene>
    <name evidence="1" type="ORF">SOIL9_77060</name>
</gene>